<dbReference type="GO" id="GO:0035243">
    <property type="term" value="F:protein-arginine omega-N symmetric methyltransferase activity"/>
    <property type="evidence" value="ECO:0007669"/>
    <property type="project" value="UniProtKB-EC"/>
</dbReference>
<dbReference type="PANTHER" id="PTHR12049">
    <property type="entry name" value="PROTEIN ARGININE METHYLTRANSFERASE NDUFAF7, MITOCHONDRIAL"/>
    <property type="match status" value="1"/>
</dbReference>
<evidence type="ECO:0000256" key="1">
    <source>
        <dbReference type="ARBA" id="ARBA00004173"/>
    </source>
</evidence>
<gene>
    <name evidence="8" type="ORF">HK103_000152</name>
</gene>
<dbReference type="GO" id="GO:0005739">
    <property type="term" value="C:mitochondrion"/>
    <property type="evidence" value="ECO:0007669"/>
    <property type="project" value="UniProtKB-SubCell"/>
</dbReference>
<dbReference type="EMBL" id="JADGKB010000001">
    <property type="protein sequence ID" value="KAJ3262623.1"/>
    <property type="molecule type" value="Genomic_DNA"/>
</dbReference>
<dbReference type="InterPro" id="IPR029063">
    <property type="entry name" value="SAM-dependent_MTases_sf"/>
</dbReference>
<keyword evidence="4 7" id="KW-0808">Transferase</keyword>
<comment type="similarity">
    <text evidence="2 7">Belongs to the NDUFAF7 family.</text>
</comment>
<dbReference type="InterPro" id="IPR003788">
    <property type="entry name" value="NDUFAF7"/>
</dbReference>
<comment type="subcellular location">
    <subcellularLocation>
        <location evidence="1 7">Mitochondrion</location>
    </subcellularLocation>
</comment>
<dbReference type="Pfam" id="PF02636">
    <property type="entry name" value="Methyltransf_28"/>
    <property type="match status" value="1"/>
</dbReference>
<evidence type="ECO:0000256" key="4">
    <source>
        <dbReference type="ARBA" id="ARBA00022679"/>
    </source>
</evidence>
<evidence type="ECO:0000256" key="5">
    <source>
        <dbReference type="ARBA" id="ARBA00023128"/>
    </source>
</evidence>
<accession>A0AAD5UPZ2</accession>
<evidence type="ECO:0000256" key="3">
    <source>
        <dbReference type="ARBA" id="ARBA00022603"/>
    </source>
</evidence>
<comment type="caution">
    <text evidence="8">The sequence shown here is derived from an EMBL/GenBank/DDBJ whole genome shotgun (WGS) entry which is preliminary data.</text>
</comment>
<evidence type="ECO:0000313" key="9">
    <source>
        <dbReference type="Proteomes" id="UP001210925"/>
    </source>
</evidence>
<sequence>MPTQVRMTTREFIHNSLYHPKYGYFSKEAKVFSDSPIEFNNIKNNNDFFLHLGKLYENYGNDQIWHTPSEIFKPWYGYSIAKYIVSEFIKSGESELLIYEAGAGNGTLMNDIMTFIQSNHPDIYQSTRYTIIEISGKLANIQRQNPHPVTVLNQSVLEFNELQPKPCFFIALEVLDNLSHDVVRYDGEEPVQGIVEIDEYRDYKEGYIPVTDPLLLEYLQVRNSTNYKVPILDWKTRAVDFINPFKANLSRREFVPTNAFQLLKNLNEYFPKHRLVLSDFDLLPDTIEGVDAPVVQTRHRDEMVACSTYLVQPGYFDIFFPTNFSLLNQIYQKLSGKRANVLKHGDFLKQYGNLAKTRTRSGDNPMVQYYENVSFFLT</sequence>
<dbReference type="EC" id="2.1.1.320" evidence="7"/>
<dbReference type="AlphaFoldDB" id="A0AAD5UPZ2"/>
<comment type="catalytic activity">
    <reaction evidence="6 7">
        <text>L-arginyl-[protein] + 2 S-adenosyl-L-methionine = N(omega),N(omega)'-dimethyl-L-arginyl-[protein] + 2 S-adenosyl-L-homocysteine + 2 H(+)</text>
        <dbReference type="Rhea" id="RHEA:48108"/>
        <dbReference type="Rhea" id="RHEA-COMP:10532"/>
        <dbReference type="Rhea" id="RHEA-COMP:11992"/>
        <dbReference type="ChEBI" id="CHEBI:15378"/>
        <dbReference type="ChEBI" id="CHEBI:29965"/>
        <dbReference type="ChEBI" id="CHEBI:57856"/>
        <dbReference type="ChEBI" id="CHEBI:59789"/>
        <dbReference type="ChEBI" id="CHEBI:88221"/>
        <dbReference type="EC" id="2.1.1.320"/>
    </reaction>
</comment>
<evidence type="ECO:0000313" key="8">
    <source>
        <dbReference type="EMBL" id="KAJ3262623.1"/>
    </source>
</evidence>
<dbReference type="Gene3D" id="3.40.50.12710">
    <property type="match status" value="1"/>
</dbReference>
<comment type="function">
    <text evidence="7">Arginine methyltransferase involved in the assembly or stability of mitochondrial NADH:ubiquinone oxidoreductase complex (complex I).</text>
</comment>
<dbReference type="PANTHER" id="PTHR12049:SF5">
    <property type="entry name" value="PROTEIN ARGININE METHYLTRANSFERASE NDUFAF7 HOMOLOG, MITOCHONDRIAL"/>
    <property type="match status" value="1"/>
</dbReference>
<keyword evidence="3 7" id="KW-0489">Methyltransferase</keyword>
<evidence type="ECO:0000256" key="6">
    <source>
        <dbReference type="ARBA" id="ARBA00048612"/>
    </source>
</evidence>
<dbReference type="SUPFAM" id="SSF53335">
    <property type="entry name" value="S-adenosyl-L-methionine-dependent methyltransferases"/>
    <property type="match status" value="1"/>
</dbReference>
<dbReference type="Proteomes" id="UP001210925">
    <property type="component" value="Unassembled WGS sequence"/>
</dbReference>
<dbReference type="InterPro" id="IPR038375">
    <property type="entry name" value="NDUFAF7_sf"/>
</dbReference>
<reference evidence="8" key="1">
    <citation type="submission" date="2020-05" db="EMBL/GenBank/DDBJ databases">
        <title>Phylogenomic resolution of chytrid fungi.</title>
        <authorList>
            <person name="Stajich J.E."/>
            <person name="Amses K."/>
            <person name="Simmons R."/>
            <person name="Seto K."/>
            <person name="Myers J."/>
            <person name="Bonds A."/>
            <person name="Quandt C.A."/>
            <person name="Barry K."/>
            <person name="Liu P."/>
            <person name="Grigoriev I."/>
            <person name="Longcore J.E."/>
            <person name="James T.Y."/>
        </authorList>
    </citation>
    <scope>NUCLEOTIDE SEQUENCE</scope>
    <source>
        <strain evidence="8">PLAUS21</strain>
    </source>
</reference>
<keyword evidence="5 7" id="KW-0496">Mitochondrion</keyword>
<evidence type="ECO:0000256" key="7">
    <source>
        <dbReference type="RuleBase" id="RU364114"/>
    </source>
</evidence>
<evidence type="ECO:0000256" key="2">
    <source>
        <dbReference type="ARBA" id="ARBA00005891"/>
    </source>
</evidence>
<dbReference type="GO" id="GO:0032259">
    <property type="term" value="P:methylation"/>
    <property type="evidence" value="ECO:0007669"/>
    <property type="project" value="UniProtKB-KW"/>
</dbReference>
<protein>
    <recommendedName>
        <fullName evidence="7">Protein arginine methyltransferase NDUFAF7</fullName>
        <ecNumber evidence="7">2.1.1.320</ecNumber>
    </recommendedName>
</protein>
<keyword evidence="9" id="KW-1185">Reference proteome</keyword>
<organism evidence="8 9">
    <name type="scientific">Boothiomyces macroporosus</name>
    <dbReference type="NCBI Taxonomy" id="261099"/>
    <lineage>
        <taxon>Eukaryota</taxon>
        <taxon>Fungi</taxon>
        <taxon>Fungi incertae sedis</taxon>
        <taxon>Chytridiomycota</taxon>
        <taxon>Chytridiomycota incertae sedis</taxon>
        <taxon>Chytridiomycetes</taxon>
        <taxon>Rhizophydiales</taxon>
        <taxon>Terramycetaceae</taxon>
        <taxon>Boothiomyces</taxon>
    </lineage>
</organism>
<proteinExistence type="inferred from homology"/>
<name>A0AAD5UPZ2_9FUNG</name>